<dbReference type="SUPFAM" id="SSF103481">
    <property type="entry name" value="Multidrug resistance efflux transporter EmrE"/>
    <property type="match status" value="1"/>
</dbReference>
<evidence type="ECO:0000256" key="3">
    <source>
        <dbReference type="ARBA" id="ARBA00022692"/>
    </source>
</evidence>
<feature type="transmembrane region" description="Helical" evidence="6">
    <location>
        <begin position="29"/>
        <end position="48"/>
    </location>
</feature>
<dbReference type="KEGG" id="rsz:108808211"/>
<dbReference type="InterPro" id="IPR030184">
    <property type="entry name" value="WAT1-related"/>
</dbReference>
<sequence>MIIVQIGYAGQDILFKLVIEDGVNVRVVVAYRLIFATIFMFLLAFIFERNKRPEFTWRLLILAFLVGLFGWVKIGNGLGGPCWNTALMNMMGSLMALFVALIWKPDLEEWRLGWDIKLFARIFSGIMISGMAFAVIVWCVDANGPVFVSMFRPVRLVVVVIVASLILQEPIHSGSIIGTVIIVGGLYLVLWAKKKEMKSMSDPVETNRTDRNAV</sequence>
<feature type="domain" description="EamA" evidence="7">
    <location>
        <begin position="83"/>
        <end position="190"/>
    </location>
</feature>
<evidence type="ECO:0000313" key="8">
    <source>
        <dbReference type="Proteomes" id="UP000504610"/>
    </source>
</evidence>
<organism evidence="8 9">
    <name type="scientific">Raphanus sativus</name>
    <name type="common">Radish</name>
    <name type="synonym">Raphanus raphanistrum var. sativus</name>
    <dbReference type="NCBI Taxonomy" id="3726"/>
    <lineage>
        <taxon>Eukaryota</taxon>
        <taxon>Viridiplantae</taxon>
        <taxon>Streptophyta</taxon>
        <taxon>Embryophyta</taxon>
        <taxon>Tracheophyta</taxon>
        <taxon>Spermatophyta</taxon>
        <taxon>Magnoliopsida</taxon>
        <taxon>eudicotyledons</taxon>
        <taxon>Gunneridae</taxon>
        <taxon>Pentapetalae</taxon>
        <taxon>rosids</taxon>
        <taxon>malvids</taxon>
        <taxon>Brassicales</taxon>
        <taxon>Brassicaceae</taxon>
        <taxon>Brassiceae</taxon>
        <taxon>Raphanus</taxon>
    </lineage>
</organism>
<comment type="subcellular location">
    <subcellularLocation>
        <location evidence="1 6">Membrane</location>
        <topology evidence="1 6">Multi-pass membrane protein</topology>
    </subcellularLocation>
</comment>
<evidence type="ECO:0000256" key="4">
    <source>
        <dbReference type="ARBA" id="ARBA00022989"/>
    </source>
</evidence>
<accession>A0A9W3BV89</accession>
<dbReference type="Proteomes" id="UP000504610">
    <property type="component" value="Chromosome 6"/>
</dbReference>
<evidence type="ECO:0000313" key="9">
    <source>
        <dbReference type="RefSeq" id="XP_056843108.1"/>
    </source>
</evidence>
<evidence type="ECO:0000256" key="6">
    <source>
        <dbReference type="RuleBase" id="RU363077"/>
    </source>
</evidence>
<dbReference type="GeneID" id="108808211"/>
<comment type="similarity">
    <text evidence="2 6">Belongs to the drug/metabolite transporter (DMT) superfamily. Plant drug/metabolite exporter (P-DME) (TC 2.A.7.4) family.</text>
</comment>
<dbReference type="InterPro" id="IPR000620">
    <property type="entry name" value="EamA_dom"/>
</dbReference>
<keyword evidence="8" id="KW-1185">Reference proteome</keyword>
<keyword evidence="3 6" id="KW-0812">Transmembrane</keyword>
<feature type="transmembrane region" description="Helical" evidence="6">
    <location>
        <begin position="150"/>
        <end position="167"/>
    </location>
</feature>
<dbReference type="GO" id="GO:0022857">
    <property type="term" value="F:transmembrane transporter activity"/>
    <property type="evidence" value="ECO:0007669"/>
    <property type="project" value="InterPro"/>
</dbReference>
<dbReference type="OrthoDB" id="1062156at2759"/>
<proteinExistence type="inferred from homology"/>
<feature type="transmembrane region" description="Helical" evidence="6">
    <location>
        <begin position="118"/>
        <end position="138"/>
    </location>
</feature>
<dbReference type="RefSeq" id="XP_056843108.1">
    <property type="nucleotide sequence ID" value="XM_056987128.1"/>
</dbReference>
<keyword evidence="5 6" id="KW-0472">Membrane</keyword>
<dbReference type="InterPro" id="IPR037185">
    <property type="entry name" value="EmrE-like"/>
</dbReference>
<dbReference type="PANTHER" id="PTHR31218">
    <property type="entry name" value="WAT1-RELATED PROTEIN"/>
    <property type="match status" value="1"/>
</dbReference>
<name>A0A9W3BV89_RAPSA</name>
<evidence type="ECO:0000256" key="5">
    <source>
        <dbReference type="ARBA" id="ARBA00023136"/>
    </source>
</evidence>
<reference evidence="9" key="2">
    <citation type="submission" date="2025-08" db="UniProtKB">
        <authorList>
            <consortium name="RefSeq"/>
        </authorList>
    </citation>
    <scope>IDENTIFICATION</scope>
    <source>
        <tissue evidence="9">Leaf</tissue>
    </source>
</reference>
<evidence type="ECO:0000259" key="7">
    <source>
        <dbReference type="Pfam" id="PF00892"/>
    </source>
</evidence>
<protein>
    <recommendedName>
        <fullName evidence="6">WAT1-related protein</fullName>
    </recommendedName>
</protein>
<feature type="transmembrane region" description="Helical" evidence="6">
    <location>
        <begin position="174"/>
        <end position="192"/>
    </location>
</feature>
<evidence type="ECO:0000256" key="1">
    <source>
        <dbReference type="ARBA" id="ARBA00004141"/>
    </source>
</evidence>
<dbReference type="GO" id="GO:0016020">
    <property type="term" value="C:membrane"/>
    <property type="evidence" value="ECO:0007669"/>
    <property type="project" value="UniProtKB-SubCell"/>
</dbReference>
<gene>
    <name evidence="9" type="primary">LOC108808211</name>
</gene>
<dbReference type="AlphaFoldDB" id="A0A9W3BV89"/>
<feature type="transmembrane region" description="Helical" evidence="6">
    <location>
        <begin position="86"/>
        <end position="106"/>
    </location>
</feature>
<dbReference type="Pfam" id="PF00892">
    <property type="entry name" value="EamA"/>
    <property type="match status" value="1"/>
</dbReference>
<keyword evidence="4 6" id="KW-1133">Transmembrane helix</keyword>
<feature type="transmembrane region" description="Helical" evidence="6">
    <location>
        <begin position="55"/>
        <end position="74"/>
    </location>
</feature>
<reference evidence="8" key="1">
    <citation type="journal article" date="2019" name="Database">
        <title>The radish genome database (RadishGD): an integrated information resource for radish genomics.</title>
        <authorList>
            <person name="Yu H.J."/>
            <person name="Baek S."/>
            <person name="Lee Y.J."/>
            <person name="Cho A."/>
            <person name="Mun J.H."/>
        </authorList>
    </citation>
    <scope>NUCLEOTIDE SEQUENCE [LARGE SCALE GENOMIC DNA]</scope>
    <source>
        <strain evidence="8">cv. WK10039</strain>
    </source>
</reference>
<evidence type="ECO:0000256" key="2">
    <source>
        <dbReference type="ARBA" id="ARBA00007635"/>
    </source>
</evidence>